<sequence>MIITFLRLVDEAISLYTFLILVNSALSWVPLGRLGMMSGIAAAINAICEPFVGLFRRIIPTFGGIDFSPFVAILALMALRRILTAILLPTVY</sequence>
<dbReference type="Pfam" id="PF02325">
    <property type="entry name" value="CCB3_YggT"/>
    <property type="match status" value="1"/>
</dbReference>
<dbReference type="PANTHER" id="PTHR33219">
    <property type="entry name" value="YLMG HOMOLOG PROTEIN 2, CHLOROPLASTIC"/>
    <property type="match status" value="1"/>
</dbReference>
<dbReference type="AlphaFoldDB" id="F2NBT0"/>
<keyword evidence="2" id="KW-0812">Transmembrane</keyword>
<evidence type="ECO:0000256" key="2">
    <source>
        <dbReference type="SAM" id="Phobius"/>
    </source>
</evidence>
<proteinExistence type="inferred from homology"/>
<gene>
    <name evidence="3" type="ordered locus">Corgl_0775</name>
</gene>
<feature type="transmembrane region" description="Helical" evidence="2">
    <location>
        <begin position="35"/>
        <end position="55"/>
    </location>
</feature>
<organism evidence="3 4">
    <name type="scientific">Coriobacterium glomerans (strain ATCC 49209 / DSM 20642 / JCM 10262 / PW2)</name>
    <dbReference type="NCBI Taxonomy" id="700015"/>
    <lineage>
        <taxon>Bacteria</taxon>
        <taxon>Bacillati</taxon>
        <taxon>Actinomycetota</taxon>
        <taxon>Coriobacteriia</taxon>
        <taxon>Coriobacteriales</taxon>
        <taxon>Coriobacteriaceae</taxon>
        <taxon>Coriobacterium</taxon>
    </lineage>
</organism>
<keyword evidence="4" id="KW-1185">Reference proteome</keyword>
<dbReference type="STRING" id="700015.Corgl_0775"/>
<feature type="transmembrane region" description="Helical" evidence="2">
    <location>
        <begin position="12"/>
        <end position="29"/>
    </location>
</feature>
<accession>F2NBT0</accession>
<dbReference type="Proteomes" id="UP000006851">
    <property type="component" value="Chromosome"/>
</dbReference>
<dbReference type="KEGG" id="cgo:Corgl_0775"/>
<dbReference type="EMBL" id="CP002628">
    <property type="protein sequence ID" value="AEB06889.1"/>
    <property type="molecule type" value="Genomic_DNA"/>
</dbReference>
<evidence type="ECO:0000256" key="1">
    <source>
        <dbReference type="ARBA" id="ARBA00010894"/>
    </source>
</evidence>
<keyword evidence="2" id="KW-0472">Membrane</keyword>
<evidence type="ECO:0000313" key="3">
    <source>
        <dbReference type="EMBL" id="AEB06889.1"/>
    </source>
</evidence>
<dbReference type="HOGENOM" id="CLU_136788_4_0_11"/>
<dbReference type="GO" id="GO:0016020">
    <property type="term" value="C:membrane"/>
    <property type="evidence" value="ECO:0007669"/>
    <property type="project" value="InterPro"/>
</dbReference>
<name>F2NBT0_CORGP</name>
<dbReference type="PANTHER" id="PTHR33219:SF14">
    <property type="entry name" value="PROTEIN COFACTOR ASSEMBLY OF COMPLEX C SUBUNIT B CCB3, CHLOROPLASTIC-RELATED"/>
    <property type="match status" value="1"/>
</dbReference>
<comment type="similarity">
    <text evidence="1">Belongs to the YggT family.</text>
</comment>
<evidence type="ECO:0000313" key="4">
    <source>
        <dbReference type="Proteomes" id="UP000006851"/>
    </source>
</evidence>
<reference evidence="4" key="1">
    <citation type="journal article" date="2013" name="Stand. Genomic Sci.">
        <title>Complete genome sequence of Coriobacterium glomerans type strain (PW2(T)) from the midgut of Pyrrhocoris apterus L. (red soldier bug).</title>
        <authorList>
            <person name="Stackebrandt E."/>
            <person name="Zeytun A."/>
            <person name="Lapidus A."/>
            <person name="Nolan M."/>
            <person name="Lucas S."/>
            <person name="Hammon N."/>
            <person name="Deshpande S."/>
            <person name="Cheng J.F."/>
            <person name="Tapia R."/>
            <person name="Goodwin L.A."/>
            <person name="Pitluck S."/>
            <person name="Liolios K."/>
            <person name="Pagani I."/>
            <person name="Ivanova N."/>
            <person name="Mavromatis K."/>
            <person name="Mikhailova N."/>
            <person name="Huntemann M."/>
            <person name="Pati A."/>
            <person name="Chen A."/>
            <person name="Palaniappan K."/>
            <person name="Chang Y.J."/>
            <person name="Land M."/>
            <person name="Hauser L."/>
            <person name="Rohde M."/>
            <person name="Pukall R."/>
            <person name="Goker M."/>
            <person name="Detter J.C."/>
            <person name="Woyke T."/>
            <person name="Bristow J."/>
            <person name="Eisen J.A."/>
            <person name="Markowitz V."/>
            <person name="Hugenholtz P."/>
            <person name="Kyrpides N.C."/>
            <person name="Klenk H.P."/>
        </authorList>
    </citation>
    <scope>NUCLEOTIDE SEQUENCE</scope>
    <source>
        <strain evidence="4">ATCC 49209 / DSM 20642 / JCM 10262 / PW2</strain>
    </source>
</reference>
<dbReference type="eggNOG" id="COG0762">
    <property type="taxonomic scope" value="Bacteria"/>
</dbReference>
<dbReference type="OrthoDB" id="9806665at2"/>
<feature type="transmembrane region" description="Helical" evidence="2">
    <location>
        <begin position="67"/>
        <end position="88"/>
    </location>
</feature>
<protein>
    <recommendedName>
        <fullName evidence="5">YggT family protein</fullName>
    </recommendedName>
</protein>
<evidence type="ECO:0008006" key="5">
    <source>
        <dbReference type="Google" id="ProtNLM"/>
    </source>
</evidence>
<dbReference type="InterPro" id="IPR003425">
    <property type="entry name" value="CCB3/YggT"/>
</dbReference>
<keyword evidence="2" id="KW-1133">Transmembrane helix</keyword>